<dbReference type="GO" id="GO:0006351">
    <property type="term" value="P:DNA-templated transcription"/>
    <property type="evidence" value="ECO:0007669"/>
    <property type="project" value="UniProtKB-UniRule"/>
</dbReference>
<evidence type="ECO:0000256" key="3">
    <source>
        <dbReference type="ARBA" id="ARBA00022695"/>
    </source>
</evidence>
<feature type="domain" description="DNA-directed RNA polymerase subunit 2 hybrid-binding" evidence="9">
    <location>
        <begin position="725"/>
        <end position="1281"/>
    </location>
</feature>
<dbReference type="PATRIC" id="fig|1495769.3.peg.77"/>
<dbReference type="PROSITE" id="PS01166">
    <property type="entry name" value="RNA_POL_BETA"/>
    <property type="match status" value="1"/>
</dbReference>
<keyword evidence="3 6" id="KW-0548">Nucleotidyltransferase</keyword>
<dbReference type="HOGENOM" id="CLU_000524_4_3_6"/>
<dbReference type="EC" id="2.7.7.6" evidence="6 8"/>
<evidence type="ECO:0000256" key="6">
    <source>
        <dbReference type="HAMAP-Rule" id="MF_01321"/>
    </source>
</evidence>
<dbReference type="InterPro" id="IPR015712">
    <property type="entry name" value="DNA-dir_RNA_pol_su2"/>
</dbReference>
<feature type="domain" description="RNA polymerase Rpb2" evidence="13">
    <location>
        <begin position="520"/>
        <end position="586"/>
    </location>
</feature>
<dbReference type="InterPro" id="IPR007120">
    <property type="entry name" value="DNA-dir_RNAP_su2_dom"/>
</dbReference>
<dbReference type="InterPro" id="IPR037033">
    <property type="entry name" value="DNA-dir_RNAP_su2_hyb_sf"/>
</dbReference>
<accession>A0A078KHE1</accession>
<protein>
    <recommendedName>
        <fullName evidence="6 8">DNA-directed RNA polymerase subunit beta</fullName>
        <shortName evidence="6">RNAP subunit beta</shortName>
        <ecNumber evidence="6 8">2.7.7.6</ecNumber>
    </recommendedName>
    <alternativeName>
        <fullName evidence="6">RNA polymerase subunit beta</fullName>
    </alternativeName>
    <alternativeName>
        <fullName evidence="6">Transcriptase subunit beta</fullName>
    </alternativeName>
</protein>
<dbReference type="InterPro" id="IPR010243">
    <property type="entry name" value="RNA_pol_bsu_bac"/>
</dbReference>
<dbReference type="Gene3D" id="2.40.50.100">
    <property type="match status" value="1"/>
</dbReference>
<evidence type="ECO:0000256" key="5">
    <source>
        <dbReference type="ARBA" id="ARBA00048552"/>
    </source>
</evidence>
<evidence type="ECO:0000259" key="9">
    <source>
        <dbReference type="Pfam" id="PF00562"/>
    </source>
</evidence>
<evidence type="ECO:0000259" key="13">
    <source>
        <dbReference type="Pfam" id="PF04565"/>
    </source>
</evidence>
<dbReference type="STRING" id="1495769.CEM_087"/>
<evidence type="ECO:0000256" key="7">
    <source>
        <dbReference type="RuleBase" id="RU000434"/>
    </source>
</evidence>
<sequence length="1360" mass="155298">MIYSNTEKKVIRKHLGKIPQILGVPNLLSIQLDSYRYLLQNDVHHNNRVNIGIHAVLKSFFPITSNSGNTYIEYKNYHINMPIDNLEYYKKQNYTYSASLIVLIRIIVFKKNENSLNLKIKYINEQEVYMGDIPIMTENGTFIINGSERVIISQLHRSPGLYFTHDNGKTHSSGKLLYSARIIPKRGSWLDFEFDIKDNIYFRIDRNRKLPVTVFLYALGFTTEEIMSYFCKKYVIYIDNGKFYIEFDQSNLYGNIAGFAIKNLQNKCIVQKGEIINHNHIYKIENAGIKYIHIQEDFLLNKVLVLNVYDQKTGLLICPSNSIISKNILESLNAANIKYFEILYTNEINAGEYISNTLKIDTSKSQIDALYDIYSILRPGETFKVNVASMLLNNLFFSSKNYDLSLVGRMKLNTRLNRKKNHGPNILTLIDILDIIKELINIRNGYSKIDDIDNLGNRRIRSVGEIVEQYFHNSLICIDRIIKERLLLLEKEKLMPQDIFNSKSIALKIKEFFILSPLSQFIDQNNPLSEINHKRRITALGPGGLTRDRVVFDVRDVHITHYGRLCPIESPEGPNIGLINSLAIYCLPNLFGFLETPYRKVFNCKLTNEILYLSANEEKNFAIAPATANIDENNCLIDKFIQVRYNGEPTVIESDKINFIDISSYQMLSVAASLIPFLEHNDANRALMGSNMQRQAVPLLKSEKPIVGTGMEYVVGKDSGVCIIARRGGKVAFVDSLSIIINVNETELINNDPGIDIYKLIKYSRSNQNTLINQKPIVYVGNIVFRGDIIADGSAIDMGELALGQNMRIAFMCWYGYNYEDSIIISEKVLQDDRFTSIHIQELTCICRDNYIVKDIISIKVSNKKEHIFNKIDSSGIVYAGAQISPGDILVGKISPKIKKLTSEEKLLYAICDEEAYSIKDTSLRAPAGTYGVVIDVNILIREYTEKEKRSILIDDKKSHLIYNSLIDTLYNYENIIINKIKEKLLHIIKNISLKLSTGDILDAEYINSQPIKNLLNLRLQDKNINNFIKKNKLYIINRYHETFNIYNNLIKNTFKMNDLAPGILKIIKVTLAIKRTIKTGDKMAGRHGNKGVVSVINPIEDMPFDSEGIPIDIILNPLGVPSRMNVGQILETHIGLAAYGLGRKIDNMIKDIRNKQISDIREFIKKIFNNKFIKYKELDSLSDHDLIEFAKRLTRGVPVSIPVFDSINEYEIKDFLKSVDLPETGKLILYDGYTGDKFDQPVTVGYMYMFKLNHLIDEKMHARSTGSYSLVTQQPLGGKALFGGQRLGEMEVWALEAYGAAHILQEMLTIKSDDINGRIAIYNNIINNDHTMIPNIPESFNVLINEIRALCLNIDLKTR</sequence>
<feature type="domain" description="RNA polymerase Rpb2" evidence="10">
    <location>
        <begin position="1284"/>
        <end position="1358"/>
    </location>
</feature>
<gene>
    <name evidence="6 15" type="primary">rpoB</name>
    <name evidence="15" type="ORF">CEM_087</name>
</gene>
<evidence type="ECO:0000259" key="11">
    <source>
        <dbReference type="Pfam" id="PF04561"/>
    </source>
</evidence>
<dbReference type="CDD" id="cd00653">
    <property type="entry name" value="RNA_pol_B_RPB2"/>
    <property type="match status" value="1"/>
</dbReference>
<comment type="catalytic activity">
    <reaction evidence="5 6 8">
        <text>RNA(n) + a ribonucleoside 5'-triphosphate = RNA(n+1) + diphosphate</text>
        <dbReference type="Rhea" id="RHEA:21248"/>
        <dbReference type="Rhea" id="RHEA-COMP:14527"/>
        <dbReference type="Rhea" id="RHEA-COMP:17342"/>
        <dbReference type="ChEBI" id="CHEBI:33019"/>
        <dbReference type="ChEBI" id="CHEBI:61557"/>
        <dbReference type="ChEBI" id="CHEBI:140395"/>
        <dbReference type="EC" id="2.7.7.6"/>
    </reaction>
</comment>
<dbReference type="GO" id="GO:0000428">
    <property type="term" value="C:DNA-directed RNA polymerase complex"/>
    <property type="evidence" value="ECO:0007669"/>
    <property type="project" value="UniProtKB-KW"/>
</dbReference>
<dbReference type="NCBIfam" id="NF001616">
    <property type="entry name" value="PRK00405.1"/>
    <property type="match status" value="1"/>
</dbReference>
<dbReference type="FunFam" id="2.40.50.100:FF:000006">
    <property type="entry name" value="DNA-directed RNA polymerase subunit beta"/>
    <property type="match status" value="1"/>
</dbReference>
<dbReference type="GO" id="GO:0003677">
    <property type="term" value="F:DNA binding"/>
    <property type="evidence" value="ECO:0007669"/>
    <property type="project" value="UniProtKB-UniRule"/>
</dbReference>
<evidence type="ECO:0000313" key="15">
    <source>
        <dbReference type="EMBL" id="CDZ16355.1"/>
    </source>
</evidence>
<dbReference type="InterPro" id="IPR007644">
    <property type="entry name" value="RNA_pol_bsu_protrusion"/>
</dbReference>
<evidence type="ECO:0000256" key="1">
    <source>
        <dbReference type="ARBA" id="ARBA00022478"/>
    </source>
</evidence>
<dbReference type="NCBIfam" id="TIGR02013">
    <property type="entry name" value="rpoB"/>
    <property type="match status" value="1"/>
</dbReference>
<evidence type="ECO:0000259" key="14">
    <source>
        <dbReference type="Pfam" id="PF10385"/>
    </source>
</evidence>
<keyword evidence="16" id="KW-1185">Reference proteome</keyword>
<evidence type="ECO:0000256" key="4">
    <source>
        <dbReference type="ARBA" id="ARBA00023163"/>
    </source>
</evidence>
<dbReference type="Gene3D" id="3.90.1800.10">
    <property type="entry name" value="RNA polymerase alpha subunit dimerisation domain"/>
    <property type="match status" value="1"/>
</dbReference>
<keyword evidence="2 6" id="KW-0808">Transferase</keyword>
<dbReference type="GO" id="GO:0032549">
    <property type="term" value="F:ribonucleoside binding"/>
    <property type="evidence" value="ECO:0007669"/>
    <property type="project" value="InterPro"/>
</dbReference>
<evidence type="ECO:0000313" key="16">
    <source>
        <dbReference type="Proteomes" id="UP000032420"/>
    </source>
</evidence>
<dbReference type="Pfam" id="PF04560">
    <property type="entry name" value="RNA_pol_Rpb2_7"/>
    <property type="match status" value="1"/>
</dbReference>
<dbReference type="InterPro" id="IPR019462">
    <property type="entry name" value="DNA-dir_RNA_pol_bsu_external_1"/>
</dbReference>
<dbReference type="EMBL" id="LM655252">
    <property type="protein sequence ID" value="CDZ16355.1"/>
    <property type="molecule type" value="Genomic_DNA"/>
</dbReference>
<name>A0A078KHE1_9GAMM</name>
<feature type="domain" description="RNA polymerase Rpb2" evidence="11">
    <location>
        <begin position="363"/>
        <end position="461"/>
    </location>
</feature>
<dbReference type="Pfam" id="PF00562">
    <property type="entry name" value="RNA_pol_Rpb2_6"/>
    <property type="match status" value="1"/>
</dbReference>
<feature type="domain" description="DNA-directed RNA polymerase beta subunit external 1" evidence="14">
    <location>
        <begin position="598"/>
        <end position="663"/>
    </location>
</feature>
<comment type="subunit">
    <text evidence="6 8">The RNAP catalytic core consists of 2 alpha, 1 beta, 1 beta' and 1 omega subunit. When a sigma factor is associated with the core the holoenzyme is formed, which can initiate transcription.</text>
</comment>
<dbReference type="InterPro" id="IPR007121">
    <property type="entry name" value="RNA_pol_bsu_CS"/>
</dbReference>
<evidence type="ECO:0000259" key="12">
    <source>
        <dbReference type="Pfam" id="PF04563"/>
    </source>
</evidence>
<dbReference type="Pfam" id="PF04563">
    <property type="entry name" value="RNA_pol_Rpb2_1"/>
    <property type="match status" value="1"/>
</dbReference>
<dbReference type="HAMAP" id="MF_01321">
    <property type="entry name" value="RNApol_bact_RpoB"/>
    <property type="match status" value="1"/>
</dbReference>
<reference evidence="16" key="1">
    <citation type="submission" date="2014-07" db="EMBL/GenBank/DDBJ databases">
        <authorList>
            <person name="Santos-Garcia D."/>
        </authorList>
    </citation>
    <scope>NUCLEOTIDE SEQUENCE [LARGE SCALE GENOMIC DNA]</scope>
</reference>
<evidence type="ECO:0000256" key="8">
    <source>
        <dbReference type="RuleBase" id="RU363031"/>
    </source>
</evidence>
<dbReference type="Gene3D" id="3.90.1100.10">
    <property type="match status" value="2"/>
</dbReference>
<comment type="similarity">
    <text evidence="6 7">Belongs to the RNA polymerase beta chain family.</text>
</comment>
<dbReference type="Pfam" id="PF04565">
    <property type="entry name" value="RNA_pol_Rpb2_3"/>
    <property type="match status" value="1"/>
</dbReference>
<comment type="function">
    <text evidence="6 8">DNA-dependent RNA polymerase catalyzes the transcription of DNA into RNA using the four ribonucleoside triphosphates as substrates.</text>
</comment>
<dbReference type="Pfam" id="PF10385">
    <property type="entry name" value="RNA_pol_Rpb2_45"/>
    <property type="match status" value="1"/>
</dbReference>
<dbReference type="Gene3D" id="2.30.150.10">
    <property type="entry name" value="DNA-directed RNA polymerase, beta subunit, external 1 domain"/>
    <property type="match status" value="1"/>
</dbReference>
<keyword evidence="4 6" id="KW-0804">Transcription</keyword>
<dbReference type="OrthoDB" id="9803954at2"/>
<dbReference type="GO" id="GO:0003899">
    <property type="term" value="F:DNA-directed RNA polymerase activity"/>
    <property type="evidence" value="ECO:0007669"/>
    <property type="project" value="UniProtKB-UniRule"/>
</dbReference>
<dbReference type="InterPro" id="IPR014724">
    <property type="entry name" value="RNA_pol_RPB2_OB-fold"/>
</dbReference>
<dbReference type="InterPro" id="IPR037034">
    <property type="entry name" value="RNA_pol_Rpb2_2_sf"/>
</dbReference>
<dbReference type="KEGG" id="eme:CEM_087"/>
<organism evidence="15 16">
    <name type="scientific">Candidatus Johnevansia muelleri</name>
    <dbReference type="NCBI Taxonomy" id="1495769"/>
    <lineage>
        <taxon>Bacteria</taxon>
        <taxon>Pseudomonadati</taxon>
        <taxon>Pseudomonadota</taxon>
        <taxon>Gammaproteobacteria</taxon>
        <taxon>Candidatus Johnevansiales</taxon>
        <taxon>Candidatus Johnevansiaceae</taxon>
        <taxon>Candidatus Johnevansia</taxon>
    </lineage>
</organism>
<proteinExistence type="inferred from homology"/>
<dbReference type="Pfam" id="PF04561">
    <property type="entry name" value="RNA_pol_Rpb2_2"/>
    <property type="match status" value="2"/>
</dbReference>
<dbReference type="InterPro" id="IPR042107">
    <property type="entry name" value="DNA-dir_RNA_pol_bsu_ext_1_sf"/>
</dbReference>
<dbReference type="InterPro" id="IPR007642">
    <property type="entry name" value="RNA_pol_Rpb2_2"/>
</dbReference>
<dbReference type="SUPFAM" id="SSF64484">
    <property type="entry name" value="beta and beta-prime subunits of DNA dependent RNA-polymerase"/>
    <property type="match status" value="1"/>
</dbReference>
<dbReference type="Proteomes" id="UP000032420">
    <property type="component" value="Chromosome I"/>
</dbReference>
<feature type="domain" description="RNA polymerase Rpb2" evidence="11">
    <location>
        <begin position="157"/>
        <end position="232"/>
    </location>
</feature>
<feature type="domain" description="RNA polymerase beta subunit protrusion" evidence="12">
    <location>
        <begin position="26"/>
        <end position="505"/>
    </location>
</feature>
<dbReference type="PANTHER" id="PTHR20856">
    <property type="entry name" value="DNA-DIRECTED RNA POLYMERASE I SUBUNIT 2"/>
    <property type="match status" value="1"/>
</dbReference>
<dbReference type="Gene3D" id="2.40.50.150">
    <property type="match status" value="1"/>
</dbReference>
<evidence type="ECO:0000256" key="2">
    <source>
        <dbReference type="ARBA" id="ARBA00022679"/>
    </source>
</evidence>
<keyword evidence="1 6" id="KW-0240">DNA-directed RNA polymerase</keyword>
<dbReference type="InterPro" id="IPR007641">
    <property type="entry name" value="RNA_pol_Rpb2_7"/>
</dbReference>
<dbReference type="Gene3D" id="2.40.270.10">
    <property type="entry name" value="DNA-directed RNA polymerase, subunit 2, domain 6"/>
    <property type="match status" value="1"/>
</dbReference>
<dbReference type="Gene3D" id="3.90.1110.10">
    <property type="entry name" value="RNA polymerase Rpb2, domain 2"/>
    <property type="match status" value="1"/>
</dbReference>
<evidence type="ECO:0000259" key="10">
    <source>
        <dbReference type="Pfam" id="PF04560"/>
    </source>
</evidence>
<dbReference type="InterPro" id="IPR007645">
    <property type="entry name" value="RNA_pol_Rpb2_3"/>
</dbReference>